<dbReference type="GO" id="GO:0005737">
    <property type="term" value="C:cytoplasm"/>
    <property type="evidence" value="ECO:0007669"/>
    <property type="project" value="UniProtKB-SubCell"/>
</dbReference>
<dbReference type="UniPathway" id="UPA00050">
    <property type="reaction ID" value="UER00064"/>
</dbReference>
<dbReference type="Gene3D" id="3.30.70.890">
    <property type="entry name" value="GHMP kinase, C-terminal domain"/>
    <property type="match status" value="1"/>
</dbReference>
<dbReference type="GO" id="GO:0009088">
    <property type="term" value="P:threonine biosynthetic process"/>
    <property type="evidence" value="ECO:0007669"/>
    <property type="project" value="UniProtKB-UniRule"/>
</dbReference>
<dbReference type="SUPFAM" id="SSF55060">
    <property type="entry name" value="GHMP Kinase, C-terminal domain"/>
    <property type="match status" value="1"/>
</dbReference>
<proteinExistence type="inferred from homology"/>
<organism evidence="16">
    <name type="scientific">Ammonifex degensii</name>
    <dbReference type="NCBI Taxonomy" id="42838"/>
    <lineage>
        <taxon>Bacteria</taxon>
        <taxon>Bacillati</taxon>
        <taxon>Bacillota</taxon>
        <taxon>Clostridia</taxon>
        <taxon>Thermoanaerobacterales</taxon>
        <taxon>Thermoanaerobacteraceae</taxon>
        <taxon>Ammonifex</taxon>
    </lineage>
</organism>
<dbReference type="HAMAP" id="MF_00384">
    <property type="entry name" value="Homoser_kinase"/>
    <property type="match status" value="1"/>
</dbReference>
<dbReference type="PANTHER" id="PTHR20861:SF1">
    <property type="entry name" value="HOMOSERINE KINASE"/>
    <property type="match status" value="1"/>
</dbReference>
<feature type="domain" description="GHMP kinase C-terminal" evidence="15">
    <location>
        <begin position="210"/>
        <end position="283"/>
    </location>
</feature>
<accession>A0A7C2EJB4</accession>
<feature type="binding site" evidence="13">
    <location>
        <begin position="94"/>
        <end position="104"/>
    </location>
    <ligand>
        <name>ATP</name>
        <dbReference type="ChEBI" id="CHEBI:30616"/>
    </ligand>
</feature>
<dbReference type="Pfam" id="PF08544">
    <property type="entry name" value="GHMP_kinases_C"/>
    <property type="match status" value="1"/>
</dbReference>
<evidence type="ECO:0000256" key="7">
    <source>
        <dbReference type="ARBA" id="ARBA00022697"/>
    </source>
</evidence>
<reference evidence="16" key="1">
    <citation type="journal article" date="2020" name="mSystems">
        <title>Genome- and Community-Level Interaction Insights into Carbon Utilization and Element Cycling Functions of Hydrothermarchaeota in Hydrothermal Sediment.</title>
        <authorList>
            <person name="Zhou Z."/>
            <person name="Liu Y."/>
            <person name="Xu W."/>
            <person name="Pan J."/>
            <person name="Luo Z.H."/>
            <person name="Li M."/>
        </authorList>
    </citation>
    <scope>NUCLEOTIDE SEQUENCE [LARGE SCALE GENOMIC DNA]</scope>
    <source>
        <strain evidence="16">SpSt-300</strain>
    </source>
</reference>
<dbReference type="InterPro" id="IPR020568">
    <property type="entry name" value="Ribosomal_Su5_D2-typ_SF"/>
</dbReference>
<dbReference type="InterPro" id="IPR014721">
    <property type="entry name" value="Ribsml_uS5_D2-typ_fold_subgr"/>
</dbReference>
<dbReference type="GO" id="GO:0005524">
    <property type="term" value="F:ATP binding"/>
    <property type="evidence" value="ECO:0007669"/>
    <property type="project" value="UniProtKB-UniRule"/>
</dbReference>
<gene>
    <name evidence="13" type="primary">thrB</name>
    <name evidence="16" type="ORF">ENQ34_02110</name>
</gene>
<evidence type="ECO:0000256" key="12">
    <source>
        <dbReference type="ARBA" id="ARBA00049954"/>
    </source>
</evidence>
<keyword evidence="7 13" id="KW-0791">Threonine biosynthesis</keyword>
<evidence type="ECO:0000256" key="4">
    <source>
        <dbReference type="ARBA" id="ARBA00017858"/>
    </source>
</evidence>
<dbReference type="SUPFAM" id="SSF54211">
    <property type="entry name" value="Ribosomal protein S5 domain 2-like"/>
    <property type="match status" value="1"/>
</dbReference>
<dbReference type="PROSITE" id="PS00627">
    <property type="entry name" value="GHMP_KINASES_ATP"/>
    <property type="match status" value="1"/>
</dbReference>
<keyword evidence="10 13" id="KW-0067">ATP-binding</keyword>
<dbReference type="AlphaFoldDB" id="A0A7C2EJB4"/>
<comment type="subcellular location">
    <subcellularLocation>
        <location evidence="13">Cytoplasm</location>
    </subcellularLocation>
</comment>
<comment type="pathway">
    <text evidence="1 13">Amino-acid biosynthesis; L-threonine biosynthesis; L-threonine from L-aspartate: step 4/5.</text>
</comment>
<dbReference type="GO" id="GO:0004413">
    <property type="term" value="F:homoserine kinase activity"/>
    <property type="evidence" value="ECO:0007669"/>
    <property type="project" value="UniProtKB-UniRule"/>
</dbReference>
<dbReference type="InterPro" id="IPR006204">
    <property type="entry name" value="GHMP_kinase_N_dom"/>
</dbReference>
<dbReference type="InterPro" id="IPR000870">
    <property type="entry name" value="Homoserine_kinase"/>
</dbReference>
<evidence type="ECO:0000256" key="11">
    <source>
        <dbReference type="ARBA" id="ARBA00049375"/>
    </source>
</evidence>
<evidence type="ECO:0000256" key="1">
    <source>
        <dbReference type="ARBA" id="ARBA00005015"/>
    </source>
</evidence>
<keyword evidence="6 13" id="KW-0808">Transferase</keyword>
<dbReference type="EMBL" id="DSMU01000134">
    <property type="protein sequence ID" value="HEL65463.1"/>
    <property type="molecule type" value="Genomic_DNA"/>
</dbReference>
<dbReference type="InterPro" id="IPR006203">
    <property type="entry name" value="GHMP_knse_ATP-bd_CS"/>
</dbReference>
<evidence type="ECO:0000259" key="14">
    <source>
        <dbReference type="Pfam" id="PF00288"/>
    </source>
</evidence>
<dbReference type="Gene3D" id="3.30.230.10">
    <property type="match status" value="1"/>
</dbReference>
<keyword evidence="13" id="KW-0963">Cytoplasm</keyword>
<dbReference type="PRINTS" id="PR00958">
    <property type="entry name" value="HOMSERKINASE"/>
</dbReference>
<keyword evidence="8 13" id="KW-0547">Nucleotide-binding</keyword>
<evidence type="ECO:0000256" key="6">
    <source>
        <dbReference type="ARBA" id="ARBA00022679"/>
    </source>
</evidence>
<evidence type="ECO:0000256" key="8">
    <source>
        <dbReference type="ARBA" id="ARBA00022741"/>
    </source>
</evidence>
<evidence type="ECO:0000256" key="10">
    <source>
        <dbReference type="ARBA" id="ARBA00022840"/>
    </source>
</evidence>
<dbReference type="InterPro" id="IPR013750">
    <property type="entry name" value="GHMP_kinase_C_dom"/>
</dbReference>
<dbReference type="EC" id="2.7.1.39" evidence="3 13"/>
<name>A0A7C2EJB4_9THEO</name>
<comment type="caution">
    <text evidence="16">The sequence shown here is derived from an EMBL/GenBank/DDBJ whole genome shotgun (WGS) entry which is preliminary data.</text>
</comment>
<keyword evidence="9 13" id="KW-0418">Kinase</keyword>
<dbReference type="Pfam" id="PF00288">
    <property type="entry name" value="GHMP_kinases_N"/>
    <property type="match status" value="1"/>
</dbReference>
<feature type="domain" description="GHMP kinase N-terminal" evidence="14">
    <location>
        <begin position="64"/>
        <end position="147"/>
    </location>
</feature>
<comment type="catalytic activity">
    <reaction evidence="11 13">
        <text>L-homoserine + ATP = O-phospho-L-homoserine + ADP + H(+)</text>
        <dbReference type="Rhea" id="RHEA:13985"/>
        <dbReference type="ChEBI" id="CHEBI:15378"/>
        <dbReference type="ChEBI" id="CHEBI:30616"/>
        <dbReference type="ChEBI" id="CHEBI:57476"/>
        <dbReference type="ChEBI" id="CHEBI:57590"/>
        <dbReference type="ChEBI" id="CHEBI:456216"/>
        <dbReference type="EC" id="2.7.1.39"/>
    </reaction>
</comment>
<keyword evidence="5 13" id="KW-0028">Amino-acid biosynthesis</keyword>
<dbReference type="PIRSF" id="PIRSF000676">
    <property type="entry name" value="Homoser_kin"/>
    <property type="match status" value="1"/>
</dbReference>
<sequence length="307" mass="30592">MSGVATVVVKVTVPATSANLGPGCDCLGLALSLYNTVTAKVAGTGLAITVRGEGEDLIPRDGSNLVWRAMERLWAEAAFPVPSGVRITLENAIPVSAGLGSSAAAIIGGMLAANAVAGAKLAQEEVLALAAGLEGHPDNVAAALSGGAVVAVAEGNRVVGLKFPVAPELKAVVAVPDFRLATVQARMVLPPAHTREDVFYNVGRTALLVGALSSGRYDLLGAGMQDRLHQPYRASLVPGLQEVLAAAVGAGALGAALSGAGPAVVALATGESGAIGKAMLRAFGAAGVKARVFTLTPDNGGARVEKV</sequence>
<dbReference type="PANTHER" id="PTHR20861">
    <property type="entry name" value="HOMOSERINE/4-DIPHOSPHOCYTIDYL-2-C-METHYL-D-ERYTHRITOL KINASE"/>
    <property type="match status" value="1"/>
</dbReference>
<dbReference type="NCBIfam" id="TIGR00191">
    <property type="entry name" value="thrB"/>
    <property type="match status" value="1"/>
</dbReference>
<dbReference type="InterPro" id="IPR036554">
    <property type="entry name" value="GHMP_kinase_C_sf"/>
</dbReference>
<evidence type="ECO:0000256" key="5">
    <source>
        <dbReference type="ARBA" id="ARBA00022605"/>
    </source>
</evidence>
<evidence type="ECO:0000259" key="15">
    <source>
        <dbReference type="Pfam" id="PF08544"/>
    </source>
</evidence>
<evidence type="ECO:0000313" key="16">
    <source>
        <dbReference type="EMBL" id="HEL65463.1"/>
    </source>
</evidence>
<evidence type="ECO:0000256" key="2">
    <source>
        <dbReference type="ARBA" id="ARBA00007370"/>
    </source>
</evidence>
<comment type="function">
    <text evidence="12 13">Catalyzes the ATP-dependent phosphorylation of L-homoserine to L-homoserine phosphate.</text>
</comment>
<evidence type="ECO:0000256" key="3">
    <source>
        <dbReference type="ARBA" id="ARBA00012078"/>
    </source>
</evidence>
<protein>
    <recommendedName>
        <fullName evidence="4 13">Homoserine kinase</fullName>
        <shortName evidence="13">HK</shortName>
        <shortName evidence="13">HSK</shortName>
        <ecNumber evidence="3 13">2.7.1.39</ecNumber>
    </recommendedName>
</protein>
<comment type="similarity">
    <text evidence="2 13">Belongs to the GHMP kinase family. Homoserine kinase subfamily.</text>
</comment>
<evidence type="ECO:0000256" key="9">
    <source>
        <dbReference type="ARBA" id="ARBA00022777"/>
    </source>
</evidence>
<evidence type="ECO:0000256" key="13">
    <source>
        <dbReference type="HAMAP-Rule" id="MF_00384"/>
    </source>
</evidence>